<dbReference type="Proteomes" id="UP000076079">
    <property type="component" value="Chromosome"/>
</dbReference>
<proteinExistence type="predicted"/>
<feature type="transmembrane region" description="Helical" evidence="1">
    <location>
        <begin position="45"/>
        <end position="68"/>
    </location>
</feature>
<keyword evidence="1" id="KW-0472">Membrane</keyword>
<feature type="transmembrane region" description="Helical" evidence="1">
    <location>
        <begin position="80"/>
        <end position="99"/>
    </location>
</feature>
<feature type="transmembrane region" description="Helical" evidence="1">
    <location>
        <begin position="372"/>
        <end position="387"/>
    </location>
</feature>
<name>A0A143PRQ6_LUTPR</name>
<dbReference type="KEGG" id="abac:LuPra_04657"/>
<dbReference type="RefSeq" id="WP_110172955.1">
    <property type="nucleotide sequence ID" value="NZ_CP015136.1"/>
</dbReference>
<feature type="transmembrane region" description="Helical" evidence="1">
    <location>
        <begin position="399"/>
        <end position="420"/>
    </location>
</feature>
<dbReference type="AlphaFoldDB" id="A0A143PRQ6"/>
<dbReference type="STRING" id="1855912.LuPra_04657"/>
<feature type="transmembrane region" description="Helical" evidence="1">
    <location>
        <begin position="119"/>
        <end position="136"/>
    </location>
</feature>
<feature type="transmembrane region" description="Helical" evidence="1">
    <location>
        <begin position="308"/>
        <end position="329"/>
    </location>
</feature>
<feature type="transmembrane region" description="Helical" evidence="1">
    <location>
        <begin position="257"/>
        <end position="277"/>
    </location>
</feature>
<evidence type="ECO:0000256" key="1">
    <source>
        <dbReference type="SAM" id="Phobius"/>
    </source>
</evidence>
<dbReference type="EMBL" id="CP015136">
    <property type="protein sequence ID" value="AMY11407.1"/>
    <property type="molecule type" value="Genomic_DNA"/>
</dbReference>
<feature type="transmembrane region" description="Helical" evidence="1">
    <location>
        <begin position="163"/>
        <end position="184"/>
    </location>
</feature>
<gene>
    <name evidence="2" type="ORF">LuPra_04657</name>
</gene>
<feature type="transmembrane region" description="Helical" evidence="1">
    <location>
        <begin position="350"/>
        <end position="366"/>
    </location>
</feature>
<keyword evidence="1" id="KW-0812">Transmembrane</keyword>
<organism evidence="2 3">
    <name type="scientific">Luteitalea pratensis</name>
    <dbReference type="NCBI Taxonomy" id="1855912"/>
    <lineage>
        <taxon>Bacteria</taxon>
        <taxon>Pseudomonadati</taxon>
        <taxon>Acidobacteriota</taxon>
        <taxon>Vicinamibacteria</taxon>
        <taxon>Vicinamibacterales</taxon>
        <taxon>Vicinamibacteraceae</taxon>
        <taxon>Luteitalea</taxon>
    </lineage>
</organism>
<feature type="transmembrane region" description="Helical" evidence="1">
    <location>
        <begin position="458"/>
        <end position="478"/>
    </location>
</feature>
<sequence>MSLRSVTAAACGAAAGVGVWATLGSIDRIQAPSGAVRVAMLPSVGTLVLSVAAGTILFIAWQLAVDALARRAGARESEAVALAPLRVLAGGALLVLPFLPWVADALPATMLLAGPGSRLAWGIIAGLAAWALALEWRTATRPAASPDPPAQVTADEAGARRRLWTTAVLLGSLVSSGVLASQFVRTPLFPGGDEPHYLVIAQSLWRDGDLRIENNHTRGDYQEYFHRTLTPHYLTRGADRQIYSIHPIGMPVLMMPVYALGGYGLVVCALLLLAAIAMTSAWRLAWAVTGSASAATFAWAVLALGPPWIFNTFAVYPEVPAACAVALAFAWTSGWHAERETHRRAIDVPVRRWWAAGVAIACLPWFSTKYLVMAAALGVVSLLRAWWPWPADATERRGALVRTLAVGVPNAVSLAAWFLFFKLIWGTWSPTAPYGSQRETRIDYLPSGGPGLLFDQEYGIVAFAPALLMVLPGLWALWRQGGAARRLALETVAVFSGLLGVVGAFHIWWGGSAIVGRPLVSALPLLAVPVAAHWHACAAQPLRRAAQRLLLCAGAALTVLLTSAQGGLLLVAGRDGTSQVLEYLAPSTPVWTMMPSFLRQPPLQAAAGTCLWAGLALLAGHLIGRGARARQDAGRLHVMAWTAIVVIGGALSGVAARVVTPSTAPPALEERARVRLLDDFDAVRRPIAIRYDPLTRVDPAAVPELFPIVVHAAGDRREDKATQLFGRRLSLPAGTYGVDLIFPPSTSGEPGPASVDGALAVHAGRMSPALETWSVSVKPPGSWGRSFSLPVDIGFVGFKASVPVTDASPRLRLTPQRIVDASARPQTPAVLGSQAYAGLSVLVHGEDAWPEATGLWLRGRTTVMLTLVFPDDAWRTFDLRAGAVPVKVTAEWGASTETWDLAPGAVARTIIDAPALQPGQQVRSAQLRITTSDGFVPAEIDPDSRDRRLLGSWLELGRMAPGPRIGSILGALIHDRPLPAQPSRR</sequence>
<keyword evidence="1" id="KW-1133">Transmembrane helix</keyword>
<reference evidence="2 3" key="1">
    <citation type="journal article" date="2016" name="Genome Announc.">
        <title>First Complete Genome Sequence of a Subdivision 6 Acidobacterium Strain.</title>
        <authorList>
            <person name="Huang S."/>
            <person name="Vieira S."/>
            <person name="Bunk B."/>
            <person name="Riedel T."/>
            <person name="Sproer C."/>
            <person name="Overmann J."/>
        </authorList>
    </citation>
    <scope>NUCLEOTIDE SEQUENCE [LARGE SCALE GENOMIC DNA]</scope>
    <source>
        <strain evidence="3">DSM 100886 HEG_-6_39</strain>
    </source>
</reference>
<feature type="transmembrane region" description="Helical" evidence="1">
    <location>
        <begin position="515"/>
        <end position="537"/>
    </location>
</feature>
<protein>
    <submittedName>
        <fullName evidence="2">Uncharacterized protein</fullName>
    </submittedName>
</protein>
<keyword evidence="3" id="KW-1185">Reference proteome</keyword>
<feature type="transmembrane region" description="Helical" evidence="1">
    <location>
        <begin position="284"/>
        <end position="302"/>
    </location>
</feature>
<feature type="transmembrane region" description="Helical" evidence="1">
    <location>
        <begin position="487"/>
        <end position="509"/>
    </location>
</feature>
<feature type="transmembrane region" description="Helical" evidence="1">
    <location>
        <begin position="636"/>
        <end position="656"/>
    </location>
</feature>
<feature type="transmembrane region" description="Helical" evidence="1">
    <location>
        <begin position="549"/>
        <end position="572"/>
    </location>
</feature>
<feature type="transmembrane region" description="Helical" evidence="1">
    <location>
        <begin position="603"/>
        <end position="624"/>
    </location>
</feature>
<accession>A0A143PRQ6</accession>
<reference evidence="3" key="2">
    <citation type="submission" date="2016-04" db="EMBL/GenBank/DDBJ databases">
        <title>First Complete Genome Sequence of a Subdivision 6 Acidobacterium.</title>
        <authorList>
            <person name="Huang S."/>
            <person name="Vieira S."/>
            <person name="Bunk B."/>
            <person name="Riedel T."/>
            <person name="Sproeer C."/>
            <person name="Overmann J."/>
        </authorList>
    </citation>
    <scope>NUCLEOTIDE SEQUENCE [LARGE SCALE GENOMIC DNA]</scope>
    <source>
        <strain evidence="3">DSM 100886 HEG_-6_39</strain>
    </source>
</reference>
<evidence type="ECO:0000313" key="2">
    <source>
        <dbReference type="EMBL" id="AMY11407.1"/>
    </source>
</evidence>
<dbReference type="OrthoDB" id="144865at2"/>
<evidence type="ECO:0000313" key="3">
    <source>
        <dbReference type="Proteomes" id="UP000076079"/>
    </source>
</evidence>